<dbReference type="AlphaFoldDB" id="A0A5E7CPU8"/>
<dbReference type="OrthoDB" id="6909516at2"/>
<accession>A0A5E7CPU8</accession>
<evidence type="ECO:0000313" key="1">
    <source>
        <dbReference type="EMBL" id="VVN97361.1"/>
    </source>
</evidence>
<reference evidence="1 2" key="1">
    <citation type="submission" date="2019-09" db="EMBL/GenBank/DDBJ databases">
        <authorList>
            <person name="Chandra G."/>
            <person name="Truman W A."/>
        </authorList>
    </citation>
    <scope>NUCLEOTIDE SEQUENCE [LARGE SCALE GENOMIC DNA]</scope>
    <source>
        <strain evidence="1">PS723</strain>
    </source>
</reference>
<proteinExistence type="predicted"/>
<organism evidence="1 2">
    <name type="scientific">Pseudomonas fluorescens</name>
    <dbReference type="NCBI Taxonomy" id="294"/>
    <lineage>
        <taxon>Bacteria</taxon>
        <taxon>Pseudomonadati</taxon>
        <taxon>Pseudomonadota</taxon>
        <taxon>Gammaproteobacteria</taxon>
        <taxon>Pseudomonadales</taxon>
        <taxon>Pseudomonadaceae</taxon>
        <taxon>Pseudomonas</taxon>
    </lineage>
</organism>
<dbReference type="RefSeq" id="WP_150803836.1">
    <property type="nucleotide sequence ID" value="NZ_CABVHY010000010.1"/>
</dbReference>
<evidence type="ECO:0000313" key="2">
    <source>
        <dbReference type="Proteomes" id="UP000379480"/>
    </source>
</evidence>
<sequence length="94" mass="10343">MPNYTPLQSNPSTDPTLFLNIDADTCDLFETAIHRIKSARNLLNSVTCLSVKDAEGYDLEHFANAAHLLIQDGCDALDALGWKLNRVSPEPVSQ</sequence>
<name>A0A5E7CPU8_PSEFL</name>
<dbReference type="EMBL" id="CABVHY010000010">
    <property type="protein sequence ID" value="VVN97361.1"/>
    <property type="molecule type" value="Genomic_DNA"/>
</dbReference>
<gene>
    <name evidence="1" type="ORF">PS723_02358</name>
</gene>
<protein>
    <recommendedName>
        <fullName evidence="3">Short-chain dehydrogenase</fullName>
    </recommendedName>
</protein>
<evidence type="ECO:0008006" key="3">
    <source>
        <dbReference type="Google" id="ProtNLM"/>
    </source>
</evidence>
<dbReference type="Proteomes" id="UP000379480">
    <property type="component" value="Unassembled WGS sequence"/>
</dbReference>